<gene>
    <name evidence="1" type="ORF">G7161_004122</name>
</gene>
<name>A0A748F158_SALTI</name>
<evidence type="ECO:0000313" key="1">
    <source>
        <dbReference type="EMBL" id="HAF5023721.1"/>
    </source>
</evidence>
<reference evidence="1" key="1">
    <citation type="journal article" date="2018" name="Genome Biol.">
        <title>SKESA: strategic k-mer extension for scrupulous assemblies.</title>
        <authorList>
            <person name="Souvorov A."/>
            <person name="Agarwala R."/>
            <person name="Lipman D.J."/>
        </authorList>
    </citation>
    <scope>NUCLEOTIDE SEQUENCE</scope>
    <source>
        <strain evidence="1">CIS 1131/72</strain>
    </source>
</reference>
<proteinExistence type="predicted"/>
<accession>A0A748F158</accession>
<dbReference type="AlphaFoldDB" id="A0A748F158"/>
<sequence>MFVLVLFRFLVNSLTTFGHRLAASGISSRISLMIPI</sequence>
<comment type="caution">
    <text evidence="1">The sequence shown here is derived from an EMBL/GenBank/DDBJ whole genome shotgun (WGS) entry which is preliminary data.</text>
</comment>
<protein>
    <submittedName>
        <fullName evidence="1">Replication protein</fullName>
    </submittedName>
</protein>
<organism evidence="1">
    <name type="scientific">Salmonella typhi</name>
    <dbReference type="NCBI Taxonomy" id="90370"/>
    <lineage>
        <taxon>Bacteria</taxon>
        <taxon>Pseudomonadati</taxon>
        <taxon>Pseudomonadota</taxon>
        <taxon>Gammaproteobacteria</taxon>
        <taxon>Enterobacterales</taxon>
        <taxon>Enterobacteriaceae</taxon>
        <taxon>Salmonella</taxon>
    </lineage>
</organism>
<reference evidence="1" key="2">
    <citation type="submission" date="2020-02" db="EMBL/GenBank/DDBJ databases">
        <authorList>
            <consortium name="NCBI Pathogen Detection Project"/>
        </authorList>
    </citation>
    <scope>NUCLEOTIDE SEQUENCE</scope>
    <source>
        <strain evidence="1">CIS 1131/72</strain>
    </source>
</reference>
<dbReference type="EMBL" id="DAAVJG010000019">
    <property type="protein sequence ID" value="HAF5023721.1"/>
    <property type="molecule type" value="Genomic_DNA"/>
</dbReference>